<keyword evidence="3 11" id="KW-0597">Phosphoprotein</keyword>
<protein>
    <submittedName>
        <fullName evidence="14">Response regulator</fullName>
    </submittedName>
</protein>
<feature type="modified residue" description="Phosphohistidine" evidence="10">
    <location>
        <position position="255"/>
    </location>
</feature>
<gene>
    <name evidence="14" type="ORF">RM573_00920</name>
</gene>
<dbReference type="RefSeq" id="WP_311575850.1">
    <property type="nucleotide sequence ID" value="NZ_JAVRIF010000001.1"/>
</dbReference>
<dbReference type="CDD" id="cd00088">
    <property type="entry name" value="HPT"/>
    <property type="match status" value="1"/>
</dbReference>
<dbReference type="Pfam" id="PF00072">
    <property type="entry name" value="Response_reg"/>
    <property type="match status" value="1"/>
</dbReference>
<dbReference type="SUPFAM" id="SSF52172">
    <property type="entry name" value="CheY-like"/>
    <property type="match status" value="1"/>
</dbReference>
<dbReference type="Gene3D" id="1.20.120.160">
    <property type="entry name" value="HPT domain"/>
    <property type="match status" value="1"/>
</dbReference>
<keyword evidence="9" id="KW-0472">Membrane</keyword>
<dbReference type="PROSITE" id="PS50110">
    <property type="entry name" value="RESPONSE_REGULATORY"/>
    <property type="match status" value="1"/>
</dbReference>
<dbReference type="PANTHER" id="PTHR45339">
    <property type="entry name" value="HYBRID SIGNAL TRANSDUCTION HISTIDINE KINASE J"/>
    <property type="match status" value="1"/>
</dbReference>
<keyword evidence="8" id="KW-0902">Two-component regulatory system</keyword>
<dbReference type="Pfam" id="PF01627">
    <property type="entry name" value="Hpt"/>
    <property type="match status" value="1"/>
</dbReference>
<feature type="domain" description="Response regulatory" evidence="12">
    <location>
        <begin position="46"/>
        <end position="167"/>
    </location>
</feature>
<name>A0ABU2ZW41_9GAMM</name>
<keyword evidence="5" id="KW-0547">Nucleotide-binding</keyword>
<dbReference type="InterPro" id="IPR011006">
    <property type="entry name" value="CheY-like_superfamily"/>
</dbReference>
<evidence type="ECO:0000259" key="13">
    <source>
        <dbReference type="PROSITE" id="PS50894"/>
    </source>
</evidence>
<keyword evidence="7" id="KW-1133">Transmembrane helix</keyword>
<feature type="modified residue" description="4-aspartylphosphate" evidence="11">
    <location>
        <position position="97"/>
    </location>
</feature>
<evidence type="ECO:0000256" key="6">
    <source>
        <dbReference type="ARBA" id="ARBA00022840"/>
    </source>
</evidence>
<dbReference type="InterPro" id="IPR036641">
    <property type="entry name" value="HPT_dom_sf"/>
</dbReference>
<dbReference type="InterPro" id="IPR001789">
    <property type="entry name" value="Sig_transdc_resp-reg_receiver"/>
</dbReference>
<evidence type="ECO:0000313" key="15">
    <source>
        <dbReference type="Proteomes" id="UP001266357"/>
    </source>
</evidence>
<evidence type="ECO:0000256" key="3">
    <source>
        <dbReference type="ARBA" id="ARBA00022553"/>
    </source>
</evidence>
<evidence type="ECO:0000256" key="7">
    <source>
        <dbReference type="ARBA" id="ARBA00022989"/>
    </source>
</evidence>
<dbReference type="CDD" id="cd17546">
    <property type="entry name" value="REC_hyHK_CKI1_RcsC-like"/>
    <property type="match status" value="1"/>
</dbReference>
<dbReference type="PROSITE" id="PS50894">
    <property type="entry name" value="HPT"/>
    <property type="match status" value="1"/>
</dbReference>
<evidence type="ECO:0000313" key="14">
    <source>
        <dbReference type="EMBL" id="MDT0602151.1"/>
    </source>
</evidence>
<evidence type="ECO:0000256" key="11">
    <source>
        <dbReference type="PROSITE-ProRule" id="PRU00169"/>
    </source>
</evidence>
<dbReference type="InterPro" id="IPR008207">
    <property type="entry name" value="Sig_transdc_His_kin_Hpt_dom"/>
</dbReference>
<evidence type="ECO:0000256" key="8">
    <source>
        <dbReference type="ARBA" id="ARBA00023012"/>
    </source>
</evidence>
<proteinExistence type="predicted"/>
<dbReference type="SMART" id="SM00073">
    <property type="entry name" value="HPT"/>
    <property type="match status" value="1"/>
</dbReference>
<sequence>MTSIRKLSSKGRLTAKEKVKTEQSASIDESSGDKVALEKNTLLNRRILLVEDNRINQSIILGVLGSLYLTADIVEDGLAALQRLKESQARYQLILMDCFLPKLDGFQTTKLIRQGEVGQHYQAIPIIAITANVKQSDKEKCLAFGMNDFVSKPIKIKRLEKIIYHWLEVNEESLSRVESTVTAINNTLDSSTDTQKSNIYSEFWRQDEFIKRARNDIQLAKKLVVLFIDDAPVLLSQLIDSMADGKTDEIVSYVHKLKGSARDLGAFKLGQICQKIENNPRCNEKQQLSLYIKTLSKEFDLLMKALQCFIDD</sequence>
<dbReference type="Proteomes" id="UP001266357">
    <property type="component" value="Unassembled WGS sequence"/>
</dbReference>
<evidence type="ECO:0000256" key="5">
    <source>
        <dbReference type="ARBA" id="ARBA00022741"/>
    </source>
</evidence>
<keyword evidence="2" id="KW-1003">Cell membrane</keyword>
<accession>A0ABU2ZW41</accession>
<comment type="subcellular location">
    <subcellularLocation>
        <location evidence="1">Cell membrane</location>
        <topology evidence="1">Multi-pass membrane protein</topology>
    </subcellularLocation>
</comment>
<evidence type="ECO:0000256" key="9">
    <source>
        <dbReference type="ARBA" id="ARBA00023136"/>
    </source>
</evidence>
<evidence type="ECO:0000256" key="4">
    <source>
        <dbReference type="ARBA" id="ARBA00022692"/>
    </source>
</evidence>
<evidence type="ECO:0000256" key="1">
    <source>
        <dbReference type="ARBA" id="ARBA00004651"/>
    </source>
</evidence>
<dbReference type="EMBL" id="JAVRIF010000001">
    <property type="protein sequence ID" value="MDT0602151.1"/>
    <property type="molecule type" value="Genomic_DNA"/>
</dbReference>
<keyword evidence="15" id="KW-1185">Reference proteome</keyword>
<reference evidence="14 15" key="1">
    <citation type="submission" date="2023-09" db="EMBL/GenBank/DDBJ databases">
        <authorList>
            <person name="Rey-Velasco X."/>
        </authorList>
    </citation>
    <scope>NUCLEOTIDE SEQUENCE [LARGE SCALE GENOMIC DNA]</scope>
    <source>
        <strain evidence="14 15">W431</strain>
    </source>
</reference>
<dbReference type="SUPFAM" id="SSF47226">
    <property type="entry name" value="Histidine-containing phosphotransfer domain, HPT domain"/>
    <property type="match status" value="1"/>
</dbReference>
<dbReference type="Gene3D" id="3.40.50.2300">
    <property type="match status" value="1"/>
</dbReference>
<dbReference type="PANTHER" id="PTHR45339:SF1">
    <property type="entry name" value="HYBRID SIGNAL TRANSDUCTION HISTIDINE KINASE J"/>
    <property type="match status" value="1"/>
</dbReference>
<evidence type="ECO:0000256" key="10">
    <source>
        <dbReference type="PROSITE-ProRule" id="PRU00110"/>
    </source>
</evidence>
<feature type="domain" description="HPt" evidence="13">
    <location>
        <begin position="216"/>
        <end position="309"/>
    </location>
</feature>
<keyword evidence="6" id="KW-0067">ATP-binding</keyword>
<comment type="caution">
    <text evidence="14">The sequence shown here is derived from an EMBL/GenBank/DDBJ whole genome shotgun (WGS) entry which is preliminary data.</text>
</comment>
<dbReference type="SMART" id="SM00448">
    <property type="entry name" value="REC"/>
    <property type="match status" value="1"/>
</dbReference>
<evidence type="ECO:0000256" key="2">
    <source>
        <dbReference type="ARBA" id="ARBA00022475"/>
    </source>
</evidence>
<keyword evidence="4" id="KW-0812">Transmembrane</keyword>
<organism evidence="14 15">
    <name type="scientific">Thalassotalea castellviae</name>
    <dbReference type="NCBI Taxonomy" id="3075612"/>
    <lineage>
        <taxon>Bacteria</taxon>
        <taxon>Pseudomonadati</taxon>
        <taxon>Pseudomonadota</taxon>
        <taxon>Gammaproteobacteria</taxon>
        <taxon>Alteromonadales</taxon>
        <taxon>Colwelliaceae</taxon>
        <taxon>Thalassotalea</taxon>
    </lineage>
</organism>
<evidence type="ECO:0000259" key="12">
    <source>
        <dbReference type="PROSITE" id="PS50110"/>
    </source>
</evidence>